<dbReference type="Pfam" id="PF07690">
    <property type="entry name" value="MFS_1"/>
    <property type="match status" value="1"/>
</dbReference>
<dbReference type="Proteomes" id="UP000184330">
    <property type="component" value="Unassembled WGS sequence"/>
</dbReference>
<dbReference type="OrthoDB" id="2351791at2759"/>
<evidence type="ECO:0000256" key="2">
    <source>
        <dbReference type="ARBA" id="ARBA00022692"/>
    </source>
</evidence>
<comment type="subcellular location">
    <subcellularLocation>
        <location evidence="1">Membrane</location>
        <topology evidence="1">Multi-pass membrane protein</topology>
    </subcellularLocation>
</comment>
<sequence length="563" mass="60525">MSTISEISKTRHPGNEDLRGDDAREERGLGGREKITFAVLMIMSFYAALESTSIGVALPDIAASTYASSTQAFWVGTSYLLASAVCQPPFASFSHTFGRRPMIIFALLLFIAGSIVCALAEDVATILVGRVLQGVGSGGGLSLIEIIITDLVPLKQRGVYFGLISLSWALGSAISPLIGGAFTQNVTWRWIFWVILPFAVISLLVLPMSLRLQPRKGALLEKVRKVDWVGCFLLVASATSILIAISWGGIMFAWSSAKTLVPLLIGTTGLMHFVAWEIYFAEQPVIPMTIFNNRTSATVYWQSLVSGFNMFACVYYLPIYFEAVKGFSPILAGVAILPCLLSVAVAAAATGFAIKKIGAYRKILWIGWVLALLGAGVMMLLDVDKTTPQWVFINLVGGTGIGMLLPVMRLAIQASASDEDMAVAAAMVMTMRTLGMSLSIAIMGVIFQNVFKQKLGSSGLVGLENASAQNVLGFVQILKQLPADSAEKKALRKMVAESLKMIWATLLAFNGVTLASSFFTKELSLERMLNTEQGVQRPSKSSSVELGALSSGDDGNVLQEVKL</sequence>
<feature type="transmembrane region" description="Helical" evidence="6">
    <location>
        <begin position="260"/>
        <end position="279"/>
    </location>
</feature>
<feature type="region of interest" description="Disordered" evidence="5">
    <location>
        <begin position="1"/>
        <end position="25"/>
    </location>
</feature>
<dbReference type="PROSITE" id="PS50850">
    <property type="entry name" value="MFS"/>
    <property type="match status" value="1"/>
</dbReference>
<keyword evidence="2 6" id="KW-0812">Transmembrane</keyword>
<dbReference type="InterPro" id="IPR020846">
    <property type="entry name" value="MFS_dom"/>
</dbReference>
<evidence type="ECO:0000256" key="5">
    <source>
        <dbReference type="SAM" id="MobiDB-lite"/>
    </source>
</evidence>
<dbReference type="PRINTS" id="PR01036">
    <property type="entry name" value="TCRTETB"/>
</dbReference>
<feature type="transmembrane region" description="Helical" evidence="6">
    <location>
        <begin position="127"/>
        <end position="148"/>
    </location>
</feature>
<dbReference type="Gene3D" id="1.20.1250.20">
    <property type="entry name" value="MFS general substrate transporter like domains"/>
    <property type="match status" value="1"/>
</dbReference>
<name>A0A1L7WID7_9HELO</name>
<dbReference type="PANTHER" id="PTHR23501">
    <property type="entry name" value="MAJOR FACILITATOR SUPERFAMILY"/>
    <property type="match status" value="1"/>
</dbReference>
<keyword evidence="3 6" id="KW-1133">Transmembrane helix</keyword>
<evidence type="ECO:0000256" key="1">
    <source>
        <dbReference type="ARBA" id="ARBA00004141"/>
    </source>
</evidence>
<keyword evidence="9" id="KW-1185">Reference proteome</keyword>
<evidence type="ECO:0000313" key="8">
    <source>
        <dbReference type="EMBL" id="CZR52536.1"/>
    </source>
</evidence>
<feature type="transmembrane region" description="Helical" evidence="6">
    <location>
        <begin position="433"/>
        <end position="451"/>
    </location>
</feature>
<feature type="transmembrane region" description="Helical" evidence="6">
    <location>
        <begin position="330"/>
        <end position="354"/>
    </location>
</feature>
<accession>A0A1L7WID7</accession>
<evidence type="ECO:0000259" key="7">
    <source>
        <dbReference type="PROSITE" id="PS50850"/>
    </source>
</evidence>
<dbReference type="PANTHER" id="PTHR23501:SF59">
    <property type="entry name" value="MAJOR FACILITATOR SUPERFAMILY (MFS) PROFILE DOMAIN-CONTAINING PROTEIN-RELATED"/>
    <property type="match status" value="1"/>
</dbReference>
<proteinExistence type="predicted"/>
<feature type="transmembrane region" description="Helical" evidence="6">
    <location>
        <begin position="190"/>
        <end position="210"/>
    </location>
</feature>
<feature type="domain" description="Major facilitator superfamily (MFS) profile" evidence="7">
    <location>
        <begin position="36"/>
        <end position="485"/>
    </location>
</feature>
<dbReference type="InterPro" id="IPR011701">
    <property type="entry name" value="MFS"/>
</dbReference>
<dbReference type="AlphaFoldDB" id="A0A1L7WID7"/>
<dbReference type="GO" id="GO:0022857">
    <property type="term" value="F:transmembrane transporter activity"/>
    <property type="evidence" value="ECO:0007669"/>
    <property type="project" value="InterPro"/>
</dbReference>
<organism evidence="8 9">
    <name type="scientific">Phialocephala subalpina</name>
    <dbReference type="NCBI Taxonomy" id="576137"/>
    <lineage>
        <taxon>Eukaryota</taxon>
        <taxon>Fungi</taxon>
        <taxon>Dikarya</taxon>
        <taxon>Ascomycota</taxon>
        <taxon>Pezizomycotina</taxon>
        <taxon>Leotiomycetes</taxon>
        <taxon>Helotiales</taxon>
        <taxon>Mollisiaceae</taxon>
        <taxon>Phialocephala</taxon>
        <taxon>Phialocephala fortinii species complex</taxon>
    </lineage>
</organism>
<dbReference type="EMBL" id="FJOG01000003">
    <property type="protein sequence ID" value="CZR52536.1"/>
    <property type="molecule type" value="Genomic_DNA"/>
</dbReference>
<feature type="transmembrane region" description="Helical" evidence="6">
    <location>
        <begin position="160"/>
        <end position="178"/>
    </location>
</feature>
<reference evidence="8 9" key="1">
    <citation type="submission" date="2016-03" db="EMBL/GenBank/DDBJ databases">
        <authorList>
            <person name="Ploux O."/>
        </authorList>
    </citation>
    <scope>NUCLEOTIDE SEQUENCE [LARGE SCALE GENOMIC DNA]</scope>
    <source>
        <strain evidence="8 9">UAMH 11012</strain>
    </source>
</reference>
<evidence type="ECO:0000313" key="9">
    <source>
        <dbReference type="Proteomes" id="UP000184330"/>
    </source>
</evidence>
<feature type="transmembrane region" description="Helical" evidence="6">
    <location>
        <begin position="389"/>
        <end position="412"/>
    </location>
</feature>
<evidence type="ECO:0000256" key="4">
    <source>
        <dbReference type="ARBA" id="ARBA00023136"/>
    </source>
</evidence>
<feature type="compositionally biased region" description="Basic and acidic residues" evidence="5">
    <location>
        <begin position="13"/>
        <end position="25"/>
    </location>
</feature>
<feature type="transmembrane region" description="Helical" evidence="6">
    <location>
        <begin position="71"/>
        <end position="90"/>
    </location>
</feature>
<dbReference type="Gene3D" id="1.20.1720.10">
    <property type="entry name" value="Multidrug resistance protein D"/>
    <property type="match status" value="1"/>
</dbReference>
<dbReference type="GO" id="GO:0005886">
    <property type="term" value="C:plasma membrane"/>
    <property type="evidence" value="ECO:0007669"/>
    <property type="project" value="TreeGrafter"/>
</dbReference>
<protein>
    <submittedName>
        <fullName evidence="8">Related to MFS multidrug transporter</fullName>
    </submittedName>
</protein>
<feature type="transmembrane region" description="Helical" evidence="6">
    <location>
        <begin position="299"/>
        <end position="318"/>
    </location>
</feature>
<evidence type="ECO:0000256" key="6">
    <source>
        <dbReference type="SAM" id="Phobius"/>
    </source>
</evidence>
<dbReference type="InterPro" id="IPR036259">
    <property type="entry name" value="MFS_trans_sf"/>
</dbReference>
<feature type="transmembrane region" description="Helical" evidence="6">
    <location>
        <begin position="102"/>
        <end position="121"/>
    </location>
</feature>
<feature type="transmembrane region" description="Helical" evidence="6">
    <location>
        <begin position="363"/>
        <end position="383"/>
    </location>
</feature>
<feature type="transmembrane region" description="Helical" evidence="6">
    <location>
        <begin position="37"/>
        <end position="59"/>
    </location>
</feature>
<dbReference type="SUPFAM" id="SSF103473">
    <property type="entry name" value="MFS general substrate transporter"/>
    <property type="match status" value="1"/>
</dbReference>
<gene>
    <name evidence="8" type="ORF">PAC_02413</name>
</gene>
<feature type="transmembrane region" description="Helical" evidence="6">
    <location>
        <begin position="231"/>
        <end position="254"/>
    </location>
</feature>
<feature type="transmembrane region" description="Helical" evidence="6">
    <location>
        <begin position="501"/>
        <end position="519"/>
    </location>
</feature>
<keyword evidence="4 6" id="KW-0472">Membrane</keyword>
<evidence type="ECO:0000256" key="3">
    <source>
        <dbReference type="ARBA" id="ARBA00022989"/>
    </source>
</evidence>